<name>A0A8H7I6B0_9AGAM</name>
<reference evidence="1" key="1">
    <citation type="submission" date="2020-09" db="EMBL/GenBank/DDBJ databases">
        <title>Comparative genome analyses of four rice-infecting Rhizoctonia solani isolates reveal extensive enrichment of homogalacturonan modification genes.</title>
        <authorList>
            <person name="Lee D.-Y."/>
            <person name="Jeon J."/>
            <person name="Kim K.-T."/>
            <person name="Cheong K."/>
            <person name="Song H."/>
            <person name="Choi G."/>
            <person name="Ko J."/>
            <person name="Opiyo S.O."/>
            <person name="Zuo S."/>
            <person name="Madhav S."/>
            <person name="Lee Y.-H."/>
            <person name="Wang G.-L."/>
        </authorList>
    </citation>
    <scope>NUCLEOTIDE SEQUENCE</scope>
    <source>
        <strain evidence="1">AG1-IA B2</strain>
    </source>
</reference>
<sequence>MGWSRSLDPLLHLVATVLRFFLHSRDLAIVNTPHLFLLVAITPTQHFSLVSLVAILYFYSHDPPTLFPDFRLPDVEVEPPGSYLCLFWKGSLWATARTGCHGSFAMGPRSDSQSEMGFKSRS</sequence>
<gene>
    <name evidence="1" type="ORF">RHS01_10781</name>
</gene>
<organism evidence="1 2">
    <name type="scientific">Rhizoctonia solani</name>
    <dbReference type="NCBI Taxonomy" id="456999"/>
    <lineage>
        <taxon>Eukaryota</taxon>
        <taxon>Fungi</taxon>
        <taxon>Dikarya</taxon>
        <taxon>Basidiomycota</taxon>
        <taxon>Agaricomycotina</taxon>
        <taxon>Agaricomycetes</taxon>
        <taxon>Cantharellales</taxon>
        <taxon>Ceratobasidiaceae</taxon>
        <taxon>Rhizoctonia</taxon>
    </lineage>
</organism>
<comment type="caution">
    <text evidence="1">The sequence shown here is derived from an EMBL/GenBank/DDBJ whole genome shotgun (WGS) entry which is preliminary data.</text>
</comment>
<dbReference type="AlphaFoldDB" id="A0A8H7I6B0"/>
<evidence type="ECO:0000313" key="2">
    <source>
        <dbReference type="Proteomes" id="UP000614334"/>
    </source>
</evidence>
<dbReference type="EMBL" id="JACYCF010000038">
    <property type="protein sequence ID" value="KAF8748495.1"/>
    <property type="molecule type" value="Genomic_DNA"/>
</dbReference>
<proteinExistence type="predicted"/>
<evidence type="ECO:0000313" key="1">
    <source>
        <dbReference type="EMBL" id="KAF8748495.1"/>
    </source>
</evidence>
<accession>A0A8H7I6B0</accession>
<dbReference type="Proteomes" id="UP000614334">
    <property type="component" value="Unassembled WGS sequence"/>
</dbReference>
<protein>
    <submittedName>
        <fullName evidence="1">Uncharacterized protein</fullName>
    </submittedName>
</protein>